<name>A0A915J5K9_ROMCU</name>
<proteinExistence type="predicted"/>
<reference evidence="2" key="1">
    <citation type="submission" date="2022-11" db="UniProtKB">
        <authorList>
            <consortium name="WormBaseParasite"/>
        </authorList>
    </citation>
    <scope>IDENTIFICATION</scope>
</reference>
<evidence type="ECO:0000313" key="2">
    <source>
        <dbReference type="WBParaSite" id="nRc.2.0.1.t21008-RA"/>
    </source>
</evidence>
<protein>
    <submittedName>
        <fullName evidence="2">Uncharacterized protein</fullName>
    </submittedName>
</protein>
<dbReference type="AlphaFoldDB" id="A0A915J5K9"/>
<dbReference type="Proteomes" id="UP000887565">
    <property type="component" value="Unplaced"/>
</dbReference>
<accession>A0A915J5K9</accession>
<dbReference type="WBParaSite" id="nRc.2.0.1.t21008-RA">
    <property type="protein sequence ID" value="nRc.2.0.1.t21008-RA"/>
    <property type="gene ID" value="nRc.2.0.1.g21008"/>
</dbReference>
<keyword evidence="1" id="KW-1185">Reference proteome</keyword>
<evidence type="ECO:0000313" key="1">
    <source>
        <dbReference type="Proteomes" id="UP000887565"/>
    </source>
</evidence>
<organism evidence="1 2">
    <name type="scientific">Romanomermis culicivorax</name>
    <name type="common">Nematode worm</name>
    <dbReference type="NCBI Taxonomy" id="13658"/>
    <lineage>
        <taxon>Eukaryota</taxon>
        <taxon>Metazoa</taxon>
        <taxon>Ecdysozoa</taxon>
        <taxon>Nematoda</taxon>
        <taxon>Enoplea</taxon>
        <taxon>Dorylaimia</taxon>
        <taxon>Mermithida</taxon>
        <taxon>Mermithoidea</taxon>
        <taxon>Mermithidae</taxon>
        <taxon>Romanomermis</taxon>
    </lineage>
</organism>
<sequence length="116" mass="13343">MPMSASTKNLNTTNGRADTYFIFPCQYEAIMAYKPKNDEQVTDLATKFAKVGGNLMATESTRSLKETMEKRMEIVENCVKHLDRVGCKQIAWLHNFPFDLYPMDVKAKQDDKKEQL</sequence>